<gene>
    <name evidence="2" type="ORF">Vretifemale_19084</name>
</gene>
<dbReference type="Proteomes" id="UP000747110">
    <property type="component" value="Unassembled WGS sequence"/>
</dbReference>
<dbReference type="AlphaFoldDB" id="A0A8J4FY78"/>
<protein>
    <submittedName>
        <fullName evidence="2">Uncharacterized protein</fullName>
    </submittedName>
</protein>
<evidence type="ECO:0000313" key="2">
    <source>
        <dbReference type="EMBL" id="GIL91492.1"/>
    </source>
</evidence>
<evidence type="ECO:0000256" key="1">
    <source>
        <dbReference type="SAM" id="MobiDB-lite"/>
    </source>
</evidence>
<feature type="compositionally biased region" description="Basic and acidic residues" evidence="1">
    <location>
        <begin position="44"/>
        <end position="57"/>
    </location>
</feature>
<reference evidence="2" key="1">
    <citation type="journal article" date="2021" name="Proc. Natl. Acad. Sci. U.S.A.">
        <title>Three genomes in the algal genus Volvox reveal the fate of a haploid sex-determining region after a transition to homothallism.</title>
        <authorList>
            <person name="Yamamoto K."/>
            <person name="Hamaji T."/>
            <person name="Kawai-Toyooka H."/>
            <person name="Matsuzaki R."/>
            <person name="Takahashi F."/>
            <person name="Nishimura Y."/>
            <person name="Kawachi M."/>
            <person name="Noguchi H."/>
            <person name="Minakuchi Y."/>
            <person name="Umen J.G."/>
            <person name="Toyoda A."/>
            <person name="Nozaki H."/>
        </authorList>
    </citation>
    <scope>NUCLEOTIDE SEQUENCE</scope>
    <source>
        <strain evidence="2">NIES-3786</strain>
    </source>
</reference>
<keyword evidence="3" id="KW-1185">Reference proteome</keyword>
<sequence>MPARSSASGCAAPPERVAVLPQREHGSVSTCNMDFVEIRVRANNHPHSERSGRRELGGDTVAWTDGQTRDEVPTVRHGGVHSIVTGIVFLQCRVESMAVGMAEAGAT</sequence>
<dbReference type="EMBL" id="BNCP01000065">
    <property type="protein sequence ID" value="GIL91492.1"/>
    <property type="molecule type" value="Genomic_DNA"/>
</dbReference>
<organism evidence="2 3">
    <name type="scientific">Volvox reticuliferus</name>
    <dbReference type="NCBI Taxonomy" id="1737510"/>
    <lineage>
        <taxon>Eukaryota</taxon>
        <taxon>Viridiplantae</taxon>
        <taxon>Chlorophyta</taxon>
        <taxon>core chlorophytes</taxon>
        <taxon>Chlorophyceae</taxon>
        <taxon>CS clade</taxon>
        <taxon>Chlamydomonadales</taxon>
        <taxon>Volvocaceae</taxon>
        <taxon>Volvox</taxon>
    </lineage>
</organism>
<feature type="region of interest" description="Disordered" evidence="1">
    <location>
        <begin position="44"/>
        <end position="68"/>
    </location>
</feature>
<comment type="caution">
    <text evidence="2">The sequence shown here is derived from an EMBL/GenBank/DDBJ whole genome shotgun (WGS) entry which is preliminary data.</text>
</comment>
<name>A0A8J4FY78_9CHLO</name>
<proteinExistence type="predicted"/>
<accession>A0A8J4FY78</accession>
<evidence type="ECO:0000313" key="3">
    <source>
        <dbReference type="Proteomes" id="UP000747110"/>
    </source>
</evidence>